<name>A0AAW1K3C3_POPJA</name>
<evidence type="ECO:0000313" key="1">
    <source>
        <dbReference type="EMBL" id="KAK9712502.1"/>
    </source>
</evidence>
<reference evidence="1 2" key="1">
    <citation type="journal article" date="2024" name="BMC Genomics">
        <title>De novo assembly and annotation of Popillia japonica's genome with initial clues to its potential as an invasive pest.</title>
        <authorList>
            <person name="Cucini C."/>
            <person name="Boschi S."/>
            <person name="Funari R."/>
            <person name="Cardaioli E."/>
            <person name="Iannotti N."/>
            <person name="Marturano G."/>
            <person name="Paoli F."/>
            <person name="Bruttini M."/>
            <person name="Carapelli A."/>
            <person name="Frati F."/>
            <person name="Nardi F."/>
        </authorList>
    </citation>
    <scope>NUCLEOTIDE SEQUENCE [LARGE SCALE GENOMIC DNA]</scope>
    <source>
        <strain evidence="1">DMR45628</strain>
    </source>
</reference>
<evidence type="ECO:0000313" key="2">
    <source>
        <dbReference type="Proteomes" id="UP001458880"/>
    </source>
</evidence>
<dbReference type="AlphaFoldDB" id="A0AAW1K3C3"/>
<proteinExistence type="predicted"/>
<dbReference type="Proteomes" id="UP001458880">
    <property type="component" value="Unassembled WGS sequence"/>
</dbReference>
<accession>A0AAW1K3C3</accession>
<sequence length="88" mass="10172">MRATLLNMDRLSVQDREECRFNVPLLYGKTKDGQLDGRLHVLPTDKPITELRRDGSKESSRKIPQISINLFDGSKDTIIRYRRGILKS</sequence>
<organism evidence="1 2">
    <name type="scientific">Popillia japonica</name>
    <name type="common">Japanese beetle</name>
    <dbReference type="NCBI Taxonomy" id="7064"/>
    <lineage>
        <taxon>Eukaryota</taxon>
        <taxon>Metazoa</taxon>
        <taxon>Ecdysozoa</taxon>
        <taxon>Arthropoda</taxon>
        <taxon>Hexapoda</taxon>
        <taxon>Insecta</taxon>
        <taxon>Pterygota</taxon>
        <taxon>Neoptera</taxon>
        <taxon>Endopterygota</taxon>
        <taxon>Coleoptera</taxon>
        <taxon>Polyphaga</taxon>
        <taxon>Scarabaeiformia</taxon>
        <taxon>Scarabaeidae</taxon>
        <taxon>Rutelinae</taxon>
        <taxon>Popillia</taxon>
    </lineage>
</organism>
<dbReference type="EMBL" id="JASPKY010000262">
    <property type="protein sequence ID" value="KAK9712502.1"/>
    <property type="molecule type" value="Genomic_DNA"/>
</dbReference>
<keyword evidence="2" id="KW-1185">Reference proteome</keyword>
<protein>
    <submittedName>
        <fullName evidence="1">Uncharacterized protein</fullName>
    </submittedName>
</protein>
<comment type="caution">
    <text evidence="1">The sequence shown here is derived from an EMBL/GenBank/DDBJ whole genome shotgun (WGS) entry which is preliminary data.</text>
</comment>
<gene>
    <name evidence="1" type="ORF">QE152_g24840</name>
</gene>